<sequence>MDQQILEFLLPLRRLRSSTREVSRRSGREESLLGTRAALLG</sequence>
<feature type="non-terminal residue" evidence="1">
    <location>
        <position position="41"/>
    </location>
</feature>
<evidence type="ECO:0000313" key="2">
    <source>
        <dbReference type="Proteomes" id="UP000233551"/>
    </source>
</evidence>
<dbReference type="AlphaFoldDB" id="A0A2I0HGU4"/>
<proteinExistence type="predicted"/>
<comment type="caution">
    <text evidence="1">The sequence shown here is derived from an EMBL/GenBank/DDBJ whole genome shotgun (WGS) entry which is preliminary data.</text>
</comment>
<name>A0A2I0HGU4_PUNGR</name>
<gene>
    <name evidence="1" type="ORF">CRG98_048695</name>
</gene>
<organism evidence="1 2">
    <name type="scientific">Punica granatum</name>
    <name type="common">Pomegranate</name>
    <dbReference type="NCBI Taxonomy" id="22663"/>
    <lineage>
        <taxon>Eukaryota</taxon>
        <taxon>Viridiplantae</taxon>
        <taxon>Streptophyta</taxon>
        <taxon>Embryophyta</taxon>
        <taxon>Tracheophyta</taxon>
        <taxon>Spermatophyta</taxon>
        <taxon>Magnoliopsida</taxon>
        <taxon>eudicotyledons</taxon>
        <taxon>Gunneridae</taxon>
        <taxon>Pentapetalae</taxon>
        <taxon>rosids</taxon>
        <taxon>malvids</taxon>
        <taxon>Myrtales</taxon>
        <taxon>Lythraceae</taxon>
        <taxon>Punica</taxon>
    </lineage>
</organism>
<accession>A0A2I0HGU4</accession>
<evidence type="ECO:0000313" key="1">
    <source>
        <dbReference type="EMBL" id="PKI30914.1"/>
    </source>
</evidence>
<dbReference type="EMBL" id="PGOL01020146">
    <property type="protein sequence ID" value="PKI30914.1"/>
    <property type="molecule type" value="Genomic_DNA"/>
</dbReference>
<keyword evidence="2" id="KW-1185">Reference proteome</keyword>
<reference evidence="1 2" key="1">
    <citation type="submission" date="2017-11" db="EMBL/GenBank/DDBJ databases">
        <title>De-novo sequencing of pomegranate (Punica granatum L.) genome.</title>
        <authorList>
            <person name="Akparov Z."/>
            <person name="Amiraslanov A."/>
            <person name="Hajiyeva S."/>
            <person name="Abbasov M."/>
            <person name="Kaur K."/>
            <person name="Hamwieh A."/>
            <person name="Solovyev V."/>
            <person name="Salamov A."/>
            <person name="Braich B."/>
            <person name="Kosarev P."/>
            <person name="Mahmoud A."/>
            <person name="Hajiyev E."/>
            <person name="Babayeva S."/>
            <person name="Izzatullayeva V."/>
            <person name="Mammadov A."/>
            <person name="Mammadov A."/>
            <person name="Sharifova S."/>
            <person name="Ojaghi J."/>
            <person name="Eynullazada K."/>
            <person name="Bayramov B."/>
            <person name="Abdulazimova A."/>
            <person name="Shahmuradov I."/>
        </authorList>
    </citation>
    <scope>NUCLEOTIDE SEQUENCE [LARGE SCALE GENOMIC DNA]</scope>
    <source>
        <strain evidence="2">cv. AG2017</strain>
        <tissue evidence="1">Leaf</tissue>
    </source>
</reference>
<dbReference type="Proteomes" id="UP000233551">
    <property type="component" value="Unassembled WGS sequence"/>
</dbReference>
<protein>
    <submittedName>
        <fullName evidence="1">Uncharacterized protein</fullName>
    </submittedName>
</protein>